<comment type="caution">
    <text evidence="2">The sequence shown here is derived from an EMBL/GenBank/DDBJ whole genome shotgun (WGS) entry which is preliminary data.</text>
</comment>
<organism evidence="2 3">
    <name type="scientific">Xenorhabdus bovienii str. Intermedium</name>
    <dbReference type="NCBI Taxonomy" id="1379677"/>
    <lineage>
        <taxon>Bacteria</taxon>
        <taxon>Pseudomonadati</taxon>
        <taxon>Pseudomonadota</taxon>
        <taxon>Gammaproteobacteria</taxon>
        <taxon>Enterobacterales</taxon>
        <taxon>Morganellaceae</taxon>
        <taxon>Xenorhabdus</taxon>
    </lineage>
</organism>
<protein>
    <recommendedName>
        <fullName evidence="1">A-factor biosynthesis hotdog domain-containing protein</fullName>
    </recommendedName>
</protein>
<dbReference type="Proteomes" id="UP000028480">
    <property type="component" value="Unassembled WGS sequence"/>
</dbReference>
<gene>
    <name evidence="2" type="ORF">XBI1_1120013</name>
</gene>
<evidence type="ECO:0000313" key="3">
    <source>
        <dbReference type="Proteomes" id="UP000028480"/>
    </source>
</evidence>
<dbReference type="AlphaFoldDB" id="A0A077QCK0"/>
<dbReference type="Pfam" id="PF03756">
    <property type="entry name" value="AfsA"/>
    <property type="match status" value="1"/>
</dbReference>
<dbReference type="EMBL" id="CBTB010000016">
    <property type="protein sequence ID" value="CDH30865.1"/>
    <property type="molecule type" value="Genomic_DNA"/>
</dbReference>
<feature type="domain" description="A-factor biosynthesis hotdog" evidence="1">
    <location>
        <begin position="128"/>
        <end position="236"/>
    </location>
</feature>
<dbReference type="RefSeq" id="WP_038182911.1">
    <property type="nucleotide sequence ID" value="NZ_CAWLWA010000081.1"/>
</dbReference>
<name>A0A077QCK0_XENBV</name>
<reference evidence="2" key="1">
    <citation type="submission" date="2013-07" db="EMBL/GenBank/DDBJ databases">
        <title>Sub-species coevolution in mutualistic symbiosis.</title>
        <authorList>
            <person name="Murfin K."/>
            <person name="Klassen J."/>
            <person name="Lee M."/>
            <person name="Forst S."/>
            <person name="Stock P."/>
            <person name="Goodrich-Blair H."/>
        </authorList>
    </citation>
    <scope>NUCLEOTIDE SEQUENCE [LARGE SCALE GENOMIC DNA]</scope>
    <source>
        <strain evidence="2">Intermedium</strain>
    </source>
</reference>
<dbReference type="HOGENOM" id="CLU_683087_0_0_6"/>
<sequence length="367" mass="42417">MIKSNMISPALLHKNSIDDVLIMNPRIVIPSKFVSETPNTQHKMVQKINSLYFRDSNNNNIFQFPPTISIATGIPFSSVMEKEENIGVPYQVLKNVLNEKPIKFTQEELIEDNEIIEIFLNHHKITKRTTSLTFINNANHYFFYRKPHEHVPGIMFLEAARQSIYYQLYTFSEHILGEVTVSLSELNAKFYSYGELMYPIEIVVDDLTEEYGRLPKKVTYLISFYQRGLLIAQIKTSAPIVPLEKFQVARNAFLLDKEHFSPLKNTPITALITSANRVQSIVSLREISTTSCITSSLEFGVVSDAMLTIIYDGKLCFHTPIYYLSMDEHGIKWSFEKLEFIQLEVLKEIIKRGFVVCKYEIRDNQYA</sequence>
<evidence type="ECO:0000259" key="1">
    <source>
        <dbReference type="Pfam" id="PF03756"/>
    </source>
</evidence>
<evidence type="ECO:0000313" key="2">
    <source>
        <dbReference type="EMBL" id="CDH30865.1"/>
    </source>
</evidence>
<proteinExistence type="predicted"/>
<dbReference type="InterPro" id="IPR005509">
    <property type="entry name" value="AfsA_hotdog_dom"/>
</dbReference>
<accession>A0A077QCK0</accession>